<comment type="caution">
    <text evidence="3">The sequence shown here is derived from an EMBL/GenBank/DDBJ whole genome shotgun (WGS) entry which is preliminary data.</text>
</comment>
<accession>A0A846WG18</accession>
<dbReference type="EMBL" id="JAAXPC010000001">
    <property type="protein sequence ID" value="NKY00006.1"/>
    <property type="molecule type" value="Genomic_DNA"/>
</dbReference>
<dbReference type="RefSeq" id="WP_006372348.1">
    <property type="nucleotide sequence ID" value="NZ_JAAXPC010000001.1"/>
</dbReference>
<evidence type="ECO:0000313" key="3">
    <source>
        <dbReference type="EMBL" id="NKY00006.1"/>
    </source>
</evidence>
<name>A0A846WG18_9ACTN</name>
<dbReference type="NCBIfam" id="TIGR03816">
    <property type="entry name" value="tadE_like_DECH"/>
    <property type="match status" value="1"/>
</dbReference>
<keyword evidence="1" id="KW-0472">Membrane</keyword>
<dbReference type="InterPro" id="IPR028087">
    <property type="entry name" value="Tad_N"/>
</dbReference>
<feature type="transmembrane region" description="Helical" evidence="1">
    <location>
        <begin position="12"/>
        <end position="40"/>
    </location>
</feature>
<reference evidence="3 4" key="1">
    <citation type="submission" date="2020-04" db="EMBL/GenBank/DDBJ databases">
        <title>MicrobeNet Type strains.</title>
        <authorList>
            <person name="Nicholson A.C."/>
        </authorList>
    </citation>
    <scope>NUCLEOTIDE SEQUENCE [LARGE SCALE GENOMIC DNA]</scope>
    <source>
        <strain evidence="3 4">ATCC BAA-14</strain>
    </source>
</reference>
<dbReference type="AlphaFoldDB" id="A0A846WG18"/>
<organism evidence="3 4">
    <name type="scientific">Gordonia polyisoprenivorans</name>
    <dbReference type="NCBI Taxonomy" id="84595"/>
    <lineage>
        <taxon>Bacteria</taxon>
        <taxon>Bacillati</taxon>
        <taxon>Actinomycetota</taxon>
        <taxon>Actinomycetes</taxon>
        <taxon>Mycobacteriales</taxon>
        <taxon>Gordoniaceae</taxon>
        <taxon>Gordonia</taxon>
    </lineage>
</organism>
<gene>
    <name evidence="3" type="ORF">HGA05_00230</name>
</gene>
<keyword evidence="1" id="KW-0812">Transmembrane</keyword>
<dbReference type="Proteomes" id="UP000563898">
    <property type="component" value="Unassembled WGS sequence"/>
</dbReference>
<evidence type="ECO:0000256" key="1">
    <source>
        <dbReference type="SAM" id="Phobius"/>
    </source>
</evidence>
<keyword evidence="1" id="KW-1133">Transmembrane helix</keyword>
<proteinExistence type="predicted"/>
<sequence length="121" mass="12283">MLVRLARDDRGYATVAAAGVIVGVVSVLVMVVYVGAAVIARHRAQSAADLAALAAAIDHVSGDADACATAREVIDDQRSAVVLRRCRTDGTDVVVEVGVPITLGLFGSRDASAAARAGPAE</sequence>
<dbReference type="InterPro" id="IPR021202">
    <property type="entry name" value="Rv3654c-like"/>
</dbReference>
<evidence type="ECO:0000313" key="4">
    <source>
        <dbReference type="Proteomes" id="UP000563898"/>
    </source>
</evidence>
<dbReference type="Pfam" id="PF13400">
    <property type="entry name" value="Tad"/>
    <property type="match status" value="1"/>
</dbReference>
<evidence type="ECO:0000259" key="2">
    <source>
        <dbReference type="Pfam" id="PF13400"/>
    </source>
</evidence>
<feature type="domain" description="Putative Flp pilus-assembly TadG-like N-terminal" evidence="2">
    <location>
        <begin position="11"/>
        <end position="56"/>
    </location>
</feature>
<protein>
    <submittedName>
        <fullName evidence="3">Flp pilus-assembly TadE/G-like family protein</fullName>
    </submittedName>
</protein>